<comment type="similarity">
    <text evidence="1 3">Belongs to the thiolase-like superfamily. Beta-ketoacyl-ACP synthases family.</text>
</comment>
<comment type="caution">
    <text evidence="5">The sequence shown here is derived from an EMBL/GenBank/DDBJ whole genome shotgun (WGS) entry which is preliminary data.</text>
</comment>
<dbReference type="Pfam" id="PF00109">
    <property type="entry name" value="ketoacyl-synt"/>
    <property type="match status" value="1"/>
</dbReference>
<keyword evidence="6" id="KW-1185">Reference proteome</keyword>
<dbReference type="Proteomes" id="UP001589890">
    <property type="component" value="Unassembled WGS sequence"/>
</dbReference>
<reference evidence="5 6" key="1">
    <citation type="submission" date="2024-09" db="EMBL/GenBank/DDBJ databases">
        <authorList>
            <person name="Sun Q."/>
            <person name="Mori K."/>
        </authorList>
    </citation>
    <scope>NUCLEOTIDE SEQUENCE [LARGE SCALE GENOMIC DNA]</scope>
    <source>
        <strain evidence="5 6">CGMCC 1.15906</strain>
    </source>
</reference>
<proteinExistence type="inferred from homology"/>
<dbReference type="InterPro" id="IPR020841">
    <property type="entry name" value="PKS_Beta-ketoAc_synthase_dom"/>
</dbReference>
<dbReference type="EMBL" id="JBHLTC010000040">
    <property type="protein sequence ID" value="MFC0628779.1"/>
    <property type="molecule type" value="Genomic_DNA"/>
</dbReference>
<evidence type="ECO:0000256" key="1">
    <source>
        <dbReference type="ARBA" id="ARBA00008467"/>
    </source>
</evidence>
<gene>
    <name evidence="5" type="ORF">ACFFGN_32235</name>
</gene>
<evidence type="ECO:0000259" key="4">
    <source>
        <dbReference type="PROSITE" id="PS52004"/>
    </source>
</evidence>
<dbReference type="SUPFAM" id="SSF53901">
    <property type="entry name" value="Thiolase-like"/>
    <property type="match status" value="2"/>
</dbReference>
<evidence type="ECO:0000256" key="3">
    <source>
        <dbReference type="RuleBase" id="RU003694"/>
    </source>
</evidence>
<accession>A0ABV6QVW9</accession>
<dbReference type="InterPro" id="IPR000794">
    <property type="entry name" value="Beta-ketoacyl_synthase"/>
</dbReference>
<sequence length="354" mass="35481">MAEVRPVSITGLSILSALGRGGEAQLAAALSGSAAFGPVRRFDAAGRRVRTAATAADVAPLQDELASAIGTACAEAGWTGADKAAAPLFLAAHGHPGLSGDARQLATRTGVAAPNRIYTSACVSASTAIADAASLIKRGEYDRIVVAAGYLVEPGQYALFDAGRALSTDDVVRPFSLGRQGLLLGDAVVAMTLQAGDGLAEVAGWGRAGDAFHPCQPDPEGKGLARAITAALGRAAVAPDQVGYINANATGTKFSDAAEAAALQRVFGQDTPPVSSTKAVHGHALEASGLLELAITVLALNAGKLPVNAGYLGPDPACPLDLVLDGPRRPGTSYGLSLNSAFGGANTALLVRAA</sequence>
<protein>
    <submittedName>
        <fullName evidence="5">Beta-ketoacyl-[acyl-carrier-protein] synthase family protein</fullName>
    </submittedName>
</protein>
<dbReference type="Gene3D" id="3.40.47.10">
    <property type="match status" value="1"/>
</dbReference>
<dbReference type="InterPro" id="IPR014031">
    <property type="entry name" value="Ketoacyl_synth_C"/>
</dbReference>
<keyword evidence="2 3" id="KW-0808">Transferase</keyword>
<dbReference type="PANTHER" id="PTHR11712">
    <property type="entry name" value="POLYKETIDE SYNTHASE-RELATED"/>
    <property type="match status" value="1"/>
</dbReference>
<dbReference type="InterPro" id="IPR014030">
    <property type="entry name" value="Ketoacyl_synth_N"/>
</dbReference>
<dbReference type="PANTHER" id="PTHR11712:SF336">
    <property type="entry name" value="3-OXOACYL-[ACYL-CARRIER-PROTEIN] SYNTHASE, MITOCHONDRIAL"/>
    <property type="match status" value="1"/>
</dbReference>
<organism evidence="5 6">
    <name type="scientific">Kribbella deserti</name>
    <dbReference type="NCBI Taxonomy" id="1926257"/>
    <lineage>
        <taxon>Bacteria</taxon>
        <taxon>Bacillati</taxon>
        <taxon>Actinomycetota</taxon>
        <taxon>Actinomycetes</taxon>
        <taxon>Propionibacteriales</taxon>
        <taxon>Kribbellaceae</taxon>
        <taxon>Kribbella</taxon>
    </lineage>
</organism>
<evidence type="ECO:0000256" key="2">
    <source>
        <dbReference type="ARBA" id="ARBA00022679"/>
    </source>
</evidence>
<evidence type="ECO:0000313" key="6">
    <source>
        <dbReference type="Proteomes" id="UP001589890"/>
    </source>
</evidence>
<dbReference type="InterPro" id="IPR016039">
    <property type="entry name" value="Thiolase-like"/>
</dbReference>
<dbReference type="PROSITE" id="PS52004">
    <property type="entry name" value="KS3_2"/>
    <property type="match status" value="1"/>
</dbReference>
<dbReference type="RefSeq" id="WP_380055671.1">
    <property type="nucleotide sequence ID" value="NZ_JBHLTC010000040.1"/>
</dbReference>
<name>A0ABV6QVW9_9ACTN</name>
<dbReference type="SMART" id="SM00825">
    <property type="entry name" value="PKS_KS"/>
    <property type="match status" value="1"/>
</dbReference>
<dbReference type="Pfam" id="PF02801">
    <property type="entry name" value="Ketoacyl-synt_C"/>
    <property type="match status" value="1"/>
</dbReference>
<evidence type="ECO:0000313" key="5">
    <source>
        <dbReference type="EMBL" id="MFC0628779.1"/>
    </source>
</evidence>
<feature type="domain" description="Ketosynthase family 3 (KS3)" evidence="4">
    <location>
        <begin position="1"/>
        <end position="353"/>
    </location>
</feature>